<evidence type="ECO:0000256" key="6">
    <source>
        <dbReference type="ARBA" id="ARBA00035661"/>
    </source>
</evidence>
<evidence type="ECO:0000259" key="8">
    <source>
        <dbReference type="Pfam" id="PF10629"/>
    </source>
</evidence>
<dbReference type="PANTHER" id="PTHR22146:SF8">
    <property type="entry name" value="PROTEIN FAM166B"/>
    <property type="match status" value="1"/>
</dbReference>
<dbReference type="PANTHER" id="PTHR22146">
    <property type="entry name" value="CAT EYE SYNDROME CRITICAL REGION PROTEIN 6"/>
    <property type="match status" value="1"/>
</dbReference>
<dbReference type="GO" id="GO:0005930">
    <property type="term" value="C:axoneme"/>
    <property type="evidence" value="ECO:0007669"/>
    <property type="project" value="UniProtKB-SubCell"/>
</dbReference>
<evidence type="ECO:0000256" key="4">
    <source>
        <dbReference type="ARBA" id="ARBA00023273"/>
    </source>
</evidence>
<protein>
    <recommendedName>
        <fullName evidence="7">Ciliary microtubule inner protein 2B</fullName>
    </recommendedName>
</protein>
<keyword evidence="3" id="KW-0206">Cytoskeleton</keyword>
<evidence type="ECO:0000256" key="2">
    <source>
        <dbReference type="ARBA" id="ARBA00022490"/>
    </source>
</evidence>
<dbReference type="OrthoDB" id="2019884at2759"/>
<comment type="function">
    <text evidence="5">Microtubule inner protein (MIP) part of the dynein-decorated doublet microtubules (DMTs) in cilia axoneme, which is required for motile cilia beating.</text>
</comment>
<dbReference type="Pfam" id="PF10629">
    <property type="entry name" value="CMI2B-like"/>
    <property type="match status" value="1"/>
</dbReference>
<accession>A0A3N0Y0N7</accession>
<name>A0A3N0Y0N7_ANAGA</name>
<organism evidence="9 10">
    <name type="scientific">Anabarilius grahami</name>
    <name type="common">Kanglang fish</name>
    <name type="synonym">Barilius grahami</name>
    <dbReference type="NCBI Taxonomy" id="495550"/>
    <lineage>
        <taxon>Eukaryota</taxon>
        <taxon>Metazoa</taxon>
        <taxon>Chordata</taxon>
        <taxon>Craniata</taxon>
        <taxon>Vertebrata</taxon>
        <taxon>Euteleostomi</taxon>
        <taxon>Actinopterygii</taxon>
        <taxon>Neopterygii</taxon>
        <taxon>Teleostei</taxon>
        <taxon>Ostariophysi</taxon>
        <taxon>Cypriniformes</taxon>
        <taxon>Xenocyprididae</taxon>
        <taxon>Xenocypridinae</taxon>
        <taxon>Xenocypridinae incertae sedis</taxon>
        <taxon>Anabarilius</taxon>
    </lineage>
</organism>
<evidence type="ECO:0000313" key="10">
    <source>
        <dbReference type="Proteomes" id="UP000281406"/>
    </source>
</evidence>
<dbReference type="AlphaFoldDB" id="A0A3N0Y0N7"/>
<comment type="subcellular location">
    <subcellularLocation>
        <location evidence="1">Cytoplasm</location>
        <location evidence="1">Cytoskeleton</location>
        <location evidence="1">Cilium axoneme</location>
    </subcellularLocation>
</comment>
<keyword evidence="4" id="KW-0966">Cell projection</keyword>
<evidence type="ECO:0000313" key="9">
    <source>
        <dbReference type="EMBL" id="ROK91807.1"/>
    </source>
</evidence>
<feature type="domain" description="Ciliary microtubule inner protein 2A-C-like" evidence="8">
    <location>
        <begin position="16"/>
        <end position="68"/>
    </location>
</feature>
<dbReference type="InterPro" id="IPR018902">
    <property type="entry name" value="CMI2A-C-like_dom"/>
</dbReference>
<evidence type="ECO:0000256" key="5">
    <source>
        <dbReference type="ARBA" id="ARBA00035003"/>
    </source>
</evidence>
<evidence type="ECO:0000256" key="7">
    <source>
        <dbReference type="ARBA" id="ARBA00041163"/>
    </source>
</evidence>
<dbReference type="EMBL" id="RJVU01055018">
    <property type="protein sequence ID" value="ROK91807.1"/>
    <property type="molecule type" value="Genomic_DNA"/>
</dbReference>
<comment type="similarity">
    <text evidence="6">Belongs to the CIMIP2 family.</text>
</comment>
<keyword evidence="10" id="KW-1185">Reference proteome</keyword>
<sequence>MEQFPPKFSKVLVTPDPQYIPGYAGYCPQLKYHVGQTYGQLTAKLLSSPEVSHSQRLVLQTGRLPSIEKDTEPYDEIWRNWHESSRNLETMIPGYTGFVPLRQNYFCKTYAETCRDALSEFKQEQKKRLRIASADLSFAVSNSVPDFKPSRPNSPLIAISKDPAPYKAPDPWKPQGSPYLMEDSSPHKYFISGFTGYVPKARFLFGTGYPIITNKALIQFGKEMKSGQTSLNLQEELSTSLPLIPTIYPSKTGLLPSYTGHIPVLVLCLWSSPVLSRRLSFPGRSPILPSSQTCAVPSCLVLPVDVQSPVQQAEHPCGRSLSPCQAARPVQCLIVPRESNYVCCLILSGSRCIFGPRTAHLPKLTSLFTSWTDLSGHSLSLLVIVPHPFLLYGLCSPPHPQYLVLSLVNKPVTLILRLSPPS</sequence>
<dbReference type="GO" id="GO:0015630">
    <property type="term" value="C:microtubule cytoskeleton"/>
    <property type="evidence" value="ECO:0007669"/>
    <property type="project" value="UniProtKB-ARBA"/>
</dbReference>
<gene>
    <name evidence="9" type="ORF">DPX16_21235</name>
</gene>
<reference evidence="9 10" key="1">
    <citation type="submission" date="2018-10" db="EMBL/GenBank/DDBJ databases">
        <title>Genome assembly for a Yunnan-Guizhou Plateau 3E fish, Anabarilius grahami (Regan), and its evolutionary and genetic applications.</title>
        <authorList>
            <person name="Jiang W."/>
        </authorList>
    </citation>
    <scope>NUCLEOTIDE SEQUENCE [LARGE SCALE GENOMIC DNA]</scope>
    <source>
        <strain evidence="9">AG-KIZ</strain>
        <tissue evidence="9">Muscle</tissue>
    </source>
</reference>
<evidence type="ECO:0000256" key="3">
    <source>
        <dbReference type="ARBA" id="ARBA00023212"/>
    </source>
</evidence>
<evidence type="ECO:0000256" key="1">
    <source>
        <dbReference type="ARBA" id="ARBA00004430"/>
    </source>
</evidence>
<proteinExistence type="inferred from homology"/>
<dbReference type="Proteomes" id="UP000281406">
    <property type="component" value="Unassembled WGS sequence"/>
</dbReference>
<comment type="caution">
    <text evidence="9">The sequence shown here is derived from an EMBL/GenBank/DDBJ whole genome shotgun (WGS) entry which is preliminary data.</text>
</comment>
<keyword evidence="2" id="KW-0963">Cytoplasm</keyword>